<dbReference type="SUPFAM" id="SSF54975">
    <property type="entry name" value="Acylphosphatase/BLUF domain-like"/>
    <property type="match status" value="1"/>
</dbReference>
<dbReference type="Pfam" id="PF00708">
    <property type="entry name" value="Acylphosphatase"/>
    <property type="match status" value="1"/>
</dbReference>
<dbReference type="PANTHER" id="PTHR10029">
    <property type="entry name" value="ACYLPHOSPHATASE"/>
    <property type="match status" value="1"/>
</dbReference>
<comment type="catalytic activity">
    <reaction evidence="4">
        <text>an acyl phosphate + H2O = a carboxylate + phosphate + H(+)</text>
        <dbReference type="Rhea" id="RHEA:14965"/>
        <dbReference type="ChEBI" id="CHEBI:15377"/>
        <dbReference type="ChEBI" id="CHEBI:15378"/>
        <dbReference type="ChEBI" id="CHEBI:29067"/>
        <dbReference type="ChEBI" id="CHEBI:43474"/>
        <dbReference type="ChEBI" id="CHEBI:59918"/>
        <dbReference type="EC" id="3.6.1.7"/>
    </reaction>
</comment>
<dbReference type="InterPro" id="IPR020456">
    <property type="entry name" value="Acylphosphatase"/>
</dbReference>
<evidence type="ECO:0000313" key="7">
    <source>
        <dbReference type="Proteomes" id="UP000625711"/>
    </source>
</evidence>
<evidence type="ECO:0000256" key="3">
    <source>
        <dbReference type="ARBA" id="ARBA00022801"/>
    </source>
</evidence>
<dbReference type="GO" id="GO:0003998">
    <property type="term" value="F:acylphosphatase activity"/>
    <property type="evidence" value="ECO:0007669"/>
    <property type="project" value="UniProtKB-EC"/>
</dbReference>
<feature type="domain" description="Acylphosphatase-like" evidence="5">
    <location>
        <begin position="25"/>
        <end position="100"/>
    </location>
</feature>
<gene>
    <name evidence="6" type="ORF">GWI33_005585</name>
</gene>
<dbReference type="EC" id="3.6.1.7" evidence="2"/>
<evidence type="ECO:0000313" key="6">
    <source>
        <dbReference type="EMBL" id="KAF7280729.1"/>
    </source>
</evidence>
<evidence type="ECO:0000256" key="1">
    <source>
        <dbReference type="ARBA" id="ARBA00005614"/>
    </source>
</evidence>
<evidence type="ECO:0000256" key="2">
    <source>
        <dbReference type="ARBA" id="ARBA00012150"/>
    </source>
</evidence>
<dbReference type="Proteomes" id="UP000625711">
    <property type="component" value="Unassembled WGS sequence"/>
</dbReference>
<dbReference type="EMBL" id="JAACXV010000277">
    <property type="protein sequence ID" value="KAF7280729.1"/>
    <property type="molecule type" value="Genomic_DNA"/>
</dbReference>
<comment type="similarity">
    <text evidence="1">Belongs to the acylphosphatase family.</text>
</comment>
<dbReference type="PANTHER" id="PTHR10029:SF3">
    <property type="entry name" value="ACYLPHOSPHATASE-RELATED"/>
    <property type="match status" value="1"/>
</dbReference>
<dbReference type="Gene3D" id="3.30.70.100">
    <property type="match status" value="1"/>
</dbReference>
<proteinExistence type="inferred from homology"/>
<comment type="caution">
    <text evidence="6">The sequence shown here is derived from an EMBL/GenBank/DDBJ whole genome shotgun (WGS) entry which is preliminary data.</text>
</comment>
<keyword evidence="7" id="KW-1185">Reference proteome</keyword>
<dbReference type="InterPro" id="IPR001792">
    <property type="entry name" value="Acylphosphatase-like_dom"/>
</dbReference>
<accession>A0A834IJ41</accession>
<name>A0A834IJ41_RHYFE</name>
<dbReference type="InterPro" id="IPR036046">
    <property type="entry name" value="Acylphosphatase-like_dom_sf"/>
</dbReference>
<keyword evidence="3" id="KW-0378">Hydrolase</keyword>
<organism evidence="6 7">
    <name type="scientific">Rhynchophorus ferrugineus</name>
    <name type="common">Red palm weevil</name>
    <name type="synonym">Curculio ferrugineus</name>
    <dbReference type="NCBI Taxonomy" id="354439"/>
    <lineage>
        <taxon>Eukaryota</taxon>
        <taxon>Metazoa</taxon>
        <taxon>Ecdysozoa</taxon>
        <taxon>Arthropoda</taxon>
        <taxon>Hexapoda</taxon>
        <taxon>Insecta</taxon>
        <taxon>Pterygota</taxon>
        <taxon>Neoptera</taxon>
        <taxon>Endopterygota</taxon>
        <taxon>Coleoptera</taxon>
        <taxon>Polyphaga</taxon>
        <taxon>Cucujiformia</taxon>
        <taxon>Curculionidae</taxon>
        <taxon>Dryophthorinae</taxon>
        <taxon>Rhynchophorus</taxon>
    </lineage>
</organism>
<sequence>MGDDEQITPDGDYHEDNSHKLRSARFELYGYIRRRAFKQKIMDKTQSLGIRGYCMVHNRDYVSGLIQGRPQQFDEMFKWMSNFENLEYEVDTIRIKRKRAIRYTKHRNFRVDIIPHTEYQDIGDIISDDINDDINDDIINDDEQII</sequence>
<dbReference type="AlphaFoldDB" id="A0A834IJ41"/>
<evidence type="ECO:0000259" key="5">
    <source>
        <dbReference type="Pfam" id="PF00708"/>
    </source>
</evidence>
<protein>
    <recommendedName>
        <fullName evidence="2">acylphosphatase</fullName>
        <ecNumber evidence="2">3.6.1.7</ecNumber>
    </recommendedName>
</protein>
<evidence type="ECO:0000256" key="4">
    <source>
        <dbReference type="ARBA" id="ARBA00047645"/>
    </source>
</evidence>
<reference evidence="6" key="1">
    <citation type="submission" date="2020-08" db="EMBL/GenBank/DDBJ databases">
        <title>Genome sequencing and assembly of the red palm weevil Rhynchophorus ferrugineus.</title>
        <authorList>
            <person name="Dias G.B."/>
            <person name="Bergman C.M."/>
            <person name="Manee M."/>
        </authorList>
    </citation>
    <scope>NUCLEOTIDE SEQUENCE</scope>
    <source>
        <strain evidence="6">AA-2017</strain>
        <tissue evidence="6">Whole larva</tissue>
    </source>
</reference>